<dbReference type="RefSeq" id="WP_373635168.1">
    <property type="nucleotide sequence ID" value="NZ_CP151767.2"/>
</dbReference>
<gene>
    <name evidence="7" type="ORF">AABB31_20390</name>
</gene>
<feature type="domain" description="RNA polymerase sigma factor 70 region 4 type 2" evidence="6">
    <location>
        <begin position="115"/>
        <end position="167"/>
    </location>
</feature>
<dbReference type="GO" id="GO:0016987">
    <property type="term" value="F:sigma factor activity"/>
    <property type="evidence" value="ECO:0007669"/>
    <property type="project" value="UniProtKB-KW"/>
</dbReference>
<dbReference type="InterPro" id="IPR036388">
    <property type="entry name" value="WH-like_DNA-bd_sf"/>
</dbReference>
<protein>
    <submittedName>
        <fullName evidence="7">RNA polymerase sigma factor</fullName>
    </submittedName>
</protein>
<keyword evidence="4" id="KW-0804">Transcription</keyword>
<evidence type="ECO:0000313" key="8">
    <source>
        <dbReference type="Proteomes" id="UP001470809"/>
    </source>
</evidence>
<dbReference type="Gene3D" id="1.10.1740.10">
    <property type="match status" value="1"/>
</dbReference>
<dbReference type="Pfam" id="PF04542">
    <property type="entry name" value="Sigma70_r2"/>
    <property type="match status" value="1"/>
</dbReference>
<evidence type="ECO:0000256" key="4">
    <source>
        <dbReference type="ARBA" id="ARBA00023163"/>
    </source>
</evidence>
<dbReference type="AlphaFoldDB" id="A0AAN0M957"/>
<name>A0AAN0M957_9RHOB</name>
<dbReference type="InterPro" id="IPR013249">
    <property type="entry name" value="RNA_pol_sigma70_r4_t2"/>
</dbReference>
<dbReference type="InterPro" id="IPR007627">
    <property type="entry name" value="RNA_pol_sigma70_r2"/>
</dbReference>
<dbReference type="Pfam" id="PF08281">
    <property type="entry name" value="Sigma70_r4_2"/>
    <property type="match status" value="1"/>
</dbReference>
<evidence type="ECO:0000259" key="5">
    <source>
        <dbReference type="Pfam" id="PF04542"/>
    </source>
</evidence>
<dbReference type="InterPro" id="IPR039425">
    <property type="entry name" value="RNA_pol_sigma-70-like"/>
</dbReference>
<dbReference type="InterPro" id="IPR013324">
    <property type="entry name" value="RNA_pol_sigma_r3/r4-like"/>
</dbReference>
<dbReference type="SUPFAM" id="SSF88946">
    <property type="entry name" value="Sigma2 domain of RNA polymerase sigma factors"/>
    <property type="match status" value="1"/>
</dbReference>
<evidence type="ECO:0000259" key="6">
    <source>
        <dbReference type="Pfam" id="PF08281"/>
    </source>
</evidence>
<proteinExistence type="inferred from homology"/>
<dbReference type="EMBL" id="CP151767">
    <property type="protein sequence ID" value="WZU67280.2"/>
    <property type="molecule type" value="Genomic_DNA"/>
</dbReference>
<organism evidence="7 8">
    <name type="scientific">Yoonia rhodophyticola</name>
    <dbReference type="NCBI Taxonomy" id="3137370"/>
    <lineage>
        <taxon>Bacteria</taxon>
        <taxon>Pseudomonadati</taxon>
        <taxon>Pseudomonadota</taxon>
        <taxon>Alphaproteobacteria</taxon>
        <taxon>Rhodobacterales</taxon>
        <taxon>Paracoccaceae</taxon>
        <taxon>Yoonia</taxon>
    </lineage>
</organism>
<keyword evidence="2" id="KW-0805">Transcription regulation</keyword>
<evidence type="ECO:0000313" key="7">
    <source>
        <dbReference type="EMBL" id="WZU67280.2"/>
    </source>
</evidence>
<dbReference type="NCBIfam" id="TIGR02937">
    <property type="entry name" value="sigma70-ECF"/>
    <property type="match status" value="1"/>
</dbReference>
<keyword evidence="3" id="KW-0731">Sigma factor</keyword>
<dbReference type="KEGG" id="yrh:AABB31_20390"/>
<feature type="domain" description="RNA polymerase sigma-70 region 2" evidence="5">
    <location>
        <begin position="21"/>
        <end position="87"/>
    </location>
</feature>
<keyword evidence="8" id="KW-1185">Reference proteome</keyword>
<dbReference type="Gene3D" id="1.10.10.10">
    <property type="entry name" value="Winged helix-like DNA-binding domain superfamily/Winged helix DNA-binding domain"/>
    <property type="match status" value="1"/>
</dbReference>
<evidence type="ECO:0000256" key="3">
    <source>
        <dbReference type="ARBA" id="ARBA00023082"/>
    </source>
</evidence>
<dbReference type="SUPFAM" id="SSF88659">
    <property type="entry name" value="Sigma3 and sigma4 domains of RNA polymerase sigma factors"/>
    <property type="match status" value="1"/>
</dbReference>
<reference evidence="7" key="1">
    <citation type="submission" date="2024-08" db="EMBL/GenBank/DDBJ databases">
        <title>Phylogenomic analyses of a clade within the roseobacter group suggest taxonomic reassignments of species of the genera Aestuariivita, Citreicella, Loktanella, Nautella, Pelagibaca, Ruegeria, Thalassobius, Thiobacimonas and Tropicibacter, and the proposal o.</title>
        <authorList>
            <person name="Jeon C.O."/>
        </authorList>
    </citation>
    <scope>NUCLEOTIDE SEQUENCE</scope>
    <source>
        <strain evidence="7">SS1-5</strain>
    </source>
</reference>
<comment type="similarity">
    <text evidence="1">Belongs to the sigma-70 factor family. ECF subfamily.</text>
</comment>
<dbReference type="Proteomes" id="UP001470809">
    <property type="component" value="Chromosome"/>
</dbReference>
<dbReference type="InterPro" id="IPR013325">
    <property type="entry name" value="RNA_pol_sigma_r2"/>
</dbReference>
<evidence type="ECO:0000256" key="1">
    <source>
        <dbReference type="ARBA" id="ARBA00010641"/>
    </source>
</evidence>
<dbReference type="GO" id="GO:0006352">
    <property type="term" value="P:DNA-templated transcription initiation"/>
    <property type="evidence" value="ECO:0007669"/>
    <property type="project" value="InterPro"/>
</dbReference>
<accession>A0AAN0M957</accession>
<sequence>MDRDWRAQLASGDKLAMHALYLRHCDGHHAFARSRCQSPETAAGAVHDAMVALWHSAVRFKGQSTVETRLFSMTRNKVVDALRKRGRLSFVEEVPDSIDPAPNPEAAAIASQDRVRLSACIDALSPNHRIAAQLAFFEDMNYQEISEAEGGPADTTKTRIYHAKAALMRRLGG</sequence>
<evidence type="ECO:0000256" key="2">
    <source>
        <dbReference type="ARBA" id="ARBA00023015"/>
    </source>
</evidence>
<dbReference type="GO" id="GO:0003677">
    <property type="term" value="F:DNA binding"/>
    <property type="evidence" value="ECO:0007669"/>
    <property type="project" value="InterPro"/>
</dbReference>
<dbReference type="InterPro" id="IPR014284">
    <property type="entry name" value="RNA_pol_sigma-70_dom"/>
</dbReference>
<dbReference type="PANTHER" id="PTHR43133">
    <property type="entry name" value="RNA POLYMERASE ECF-TYPE SIGMA FACTO"/>
    <property type="match status" value="1"/>
</dbReference>
<dbReference type="PANTHER" id="PTHR43133:SF32">
    <property type="entry name" value="BLR3042 PROTEIN"/>
    <property type="match status" value="1"/>
</dbReference>